<dbReference type="Gene3D" id="1.20.1250.20">
    <property type="entry name" value="MFS general substrate transporter like domains"/>
    <property type="match status" value="1"/>
</dbReference>
<evidence type="ECO:0000313" key="10">
    <source>
        <dbReference type="Proteomes" id="UP000054725"/>
    </source>
</evidence>
<keyword evidence="10" id="KW-1185">Reference proteome</keyword>
<dbReference type="InterPro" id="IPR005279">
    <property type="entry name" value="Dipep/tripep_permease"/>
</dbReference>
<name>A0A0W0WU74_9GAMM</name>
<dbReference type="GO" id="GO:1904680">
    <property type="term" value="F:peptide transmembrane transporter activity"/>
    <property type="evidence" value="ECO:0007669"/>
    <property type="project" value="InterPro"/>
</dbReference>
<feature type="transmembrane region" description="Helical" evidence="8">
    <location>
        <begin position="195"/>
        <end position="214"/>
    </location>
</feature>
<feature type="transmembrane region" description="Helical" evidence="8">
    <location>
        <begin position="240"/>
        <end position="257"/>
    </location>
</feature>
<evidence type="ECO:0000256" key="8">
    <source>
        <dbReference type="SAM" id="Phobius"/>
    </source>
</evidence>
<dbReference type="InterPro" id="IPR036259">
    <property type="entry name" value="MFS_trans_sf"/>
</dbReference>
<dbReference type="SUPFAM" id="SSF103473">
    <property type="entry name" value="MFS general substrate transporter"/>
    <property type="match status" value="2"/>
</dbReference>
<evidence type="ECO:0000256" key="5">
    <source>
        <dbReference type="ARBA" id="ARBA00022856"/>
    </source>
</evidence>
<feature type="transmembrane region" description="Helical" evidence="8">
    <location>
        <begin position="31"/>
        <end position="54"/>
    </location>
</feature>
<evidence type="ECO:0000256" key="7">
    <source>
        <dbReference type="ARBA" id="ARBA00023136"/>
    </source>
</evidence>
<evidence type="ECO:0008006" key="11">
    <source>
        <dbReference type="Google" id="ProtNLM"/>
    </source>
</evidence>
<gene>
    <name evidence="9" type="ORF">Lnau_0875</name>
</gene>
<dbReference type="STRING" id="45070.Lnau_0875"/>
<feature type="transmembrane region" description="Helical" evidence="8">
    <location>
        <begin position="263"/>
        <end position="281"/>
    </location>
</feature>
<comment type="caution">
    <text evidence="9">The sequence shown here is derived from an EMBL/GenBank/DDBJ whole genome shotgun (WGS) entry which is preliminary data.</text>
</comment>
<reference evidence="9 10" key="1">
    <citation type="submission" date="2015-11" db="EMBL/GenBank/DDBJ databases">
        <title>Genomic analysis of 38 Legionella species identifies large and diverse effector repertoires.</title>
        <authorList>
            <person name="Burstein D."/>
            <person name="Amaro F."/>
            <person name="Zusman T."/>
            <person name="Lifshitz Z."/>
            <person name="Cohen O."/>
            <person name="Gilbert J.A."/>
            <person name="Pupko T."/>
            <person name="Shuman H.A."/>
            <person name="Segal G."/>
        </authorList>
    </citation>
    <scope>NUCLEOTIDE SEQUENCE [LARGE SCALE GENOMIC DNA]</scope>
    <source>
        <strain evidence="9 10">ATCC 49506</strain>
    </source>
</reference>
<dbReference type="EMBL" id="LNYO01000013">
    <property type="protein sequence ID" value="KTD35891.1"/>
    <property type="molecule type" value="Genomic_DNA"/>
</dbReference>
<accession>A0A0W0WU74</accession>
<evidence type="ECO:0000256" key="3">
    <source>
        <dbReference type="ARBA" id="ARBA00022475"/>
    </source>
</evidence>
<keyword evidence="3" id="KW-1003">Cell membrane</keyword>
<feature type="transmembrane region" description="Helical" evidence="8">
    <location>
        <begin position="474"/>
        <end position="496"/>
    </location>
</feature>
<dbReference type="PANTHER" id="PTHR23517:SF15">
    <property type="entry name" value="PROTON-DEPENDENT OLIGOPEPTIDE FAMILY TRANSPORT PROTEIN"/>
    <property type="match status" value="1"/>
</dbReference>
<feature type="transmembrane region" description="Helical" evidence="8">
    <location>
        <begin position="101"/>
        <end position="120"/>
    </location>
</feature>
<proteinExistence type="predicted"/>
<feature type="transmembrane region" description="Helical" evidence="8">
    <location>
        <begin position="368"/>
        <end position="390"/>
    </location>
</feature>
<feature type="transmembrane region" description="Helical" evidence="8">
    <location>
        <begin position="132"/>
        <end position="156"/>
    </location>
</feature>
<dbReference type="AlphaFoldDB" id="A0A0W0WU74"/>
<feature type="transmembrane region" description="Helical" evidence="8">
    <location>
        <begin position="293"/>
        <end position="319"/>
    </location>
</feature>
<evidence type="ECO:0000256" key="6">
    <source>
        <dbReference type="ARBA" id="ARBA00022989"/>
    </source>
</evidence>
<keyword evidence="2" id="KW-0813">Transport</keyword>
<evidence type="ECO:0000256" key="4">
    <source>
        <dbReference type="ARBA" id="ARBA00022692"/>
    </source>
</evidence>
<evidence type="ECO:0000313" key="9">
    <source>
        <dbReference type="EMBL" id="KTD35891.1"/>
    </source>
</evidence>
<dbReference type="PANTHER" id="PTHR23517">
    <property type="entry name" value="RESISTANCE PROTEIN MDTM, PUTATIVE-RELATED-RELATED"/>
    <property type="match status" value="1"/>
</dbReference>
<dbReference type="InterPro" id="IPR000109">
    <property type="entry name" value="POT_fam"/>
</dbReference>
<dbReference type="GO" id="GO:0005886">
    <property type="term" value="C:plasma membrane"/>
    <property type="evidence" value="ECO:0007669"/>
    <property type="project" value="UniProtKB-SubCell"/>
</dbReference>
<sequence>MPLQGDRLVVYQTIKNYLPRWDLRQLQTNNIVMITFWSQFASYALNTILILFLTRPLFMHGLGYDQKTAYAFIGVSQATGYLMPVLGGFMADKILGVRRAILLGSLLVALTYLLVMLSGYTLESYGDKLFIAAYALLPATNSLLMGTTSSMVSHIYSDDAVKAKSAMTFYYMAINIGGLLATIISPALLDSRYGPLSVLTLTFVGKSIAALNFAKRYSIYNNAIWGKDKLRLSFKNKAQLIFYILGIYCFTLFAYSYVYLAGIIVGVGCVVGIFWFFLATLKLRGATRSKQLVALFLIIEAVIFFIIYNQMNTTLVLFAKNNSNLQLFGLSLSPAQYQLLNPLLIIVIGTQLPRFYRLFPRFTIPYQFASGTLLAGCALLLMAFACTQANNGYVNGNYIGLTYILITLAELWVSAIGLSMIGLYCASEGIAFAMGVWYLAASLSNTISGRLAGYVALPNNLHSAIESLAIYQHYYFIIGAYTFGLGLMMVALAFWLQLKLAKKGISLV</sequence>
<feature type="transmembrane region" description="Helical" evidence="8">
    <location>
        <begin position="168"/>
        <end position="189"/>
    </location>
</feature>
<feature type="transmembrane region" description="Helical" evidence="8">
    <location>
        <begin position="402"/>
        <end position="424"/>
    </location>
</feature>
<comment type="subcellular location">
    <subcellularLocation>
        <location evidence="1">Cell membrane</location>
        <topology evidence="1">Multi-pass membrane protein</topology>
    </subcellularLocation>
</comment>
<feature type="transmembrane region" description="Helical" evidence="8">
    <location>
        <begin position="436"/>
        <end position="454"/>
    </location>
</feature>
<keyword evidence="5" id="KW-0653">Protein transport</keyword>
<dbReference type="Pfam" id="PF00854">
    <property type="entry name" value="PTR2"/>
    <property type="match status" value="1"/>
</dbReference>
<organism evidence="9 10">
    <name type="scientific">Legionella nautarum</name>
    <dbReference type="NCBI Taxonomy" id="45070"/>
    <lineage>
        <taxon>Bacteria</taxon>
        <taxon>Pseudomonadati</taxon>
        <taxon>Pseudomonadota</taxon>
        <taxon>Gammaproteobacteria</taxon>
        <taxon>Legionellales</taxon>
        <taxon>Legionellaceae</taxon>
        <taxon>Legionella</taxon>
    </lineage>
</organism>
<evidence type="ECO:0000256" key="1">
    <source>
        <dbReference type="ARBA" id="ARBA00004651"/>
    </source>
</evidence>
<keyword evidence="7 8" id="KW-0472">Membrane</keyword>
<protein>
    <recommendedName>
        <fullName evidence="11">IraAB</fullName>
    </recommendedName>
</protein>
<keyword evidence="5" id="KW-0571">Peptide transport</keyword>
<dbReference type="PATRIC" id="fig|45070.6.peg.927"/>
<dbReference type="Proteomes" id="UP000054725">
    <property type="component" value="Unassembled WGS sequence"/>
</dbReference>
<evidence type="ECO:0000256" key="2">
    <source>
        <dbReference type="ARBA" id="ARBA00022448"/>
    </source>
</evidence>
<feature type="transmembrane region" description="Helical" evidence="8">
    <location>
        <begin position="69"/>
        <end position="89"/>
    </location>
</feature>
<keyword evidence="6 8" id="KW-1133">Transmembrane helix</keyword>
<dbReference type="NCBIfam" id="TIGR00924">
    <property type="entry name" value="yjdL_sub1_fam"/>
    <property type="match status" value="1"/>
</dbReference>
<keyword evidence="4 8" id="KW-0812">Transmembrane</keyword>
<dbReference type="GO" id="GO:0015833">
    <property type="term" value="P:peptide transport"/>
    <property type="evidence" value="ECO:0007669"/>
    <property type="project" value="UniProtKB-KW"/>
</dbReference>
<dbReference type="InterPro" id="IPR050171">
    <property type="entry name" value="MFS_Transporters"/>
</dbReference>